<keyword evidence="5" id="KW-1185">Reference proteome</keyword>
<dbReference type="AlphaFoldDB" id="A0A7X6RFJ4"/>
<feature type="region of interest" description="Disordered" evidence="1">
    <location>
        <begin position="145"/>
        <end position="235"/>
    </location>
</feature>
<sequence>MNLKTIGLVATGANQARKYLREQSDKRERDIYQSLLDNLKDGDLDNLHEKLSPSELEELYGSARAHAGDITRDAHDRLDRRRAAFAEAAPSRKERQELLRAHAKDAKKKKKGGFGKVVKTTLGTAALAGGAWAAWEFFLKDKLTGDNTANTTHPAPTRTETDRRGNSTIVYSTRTEDDRQHPNEADTDGLTTLDTLADNQRETTHARNDLEAEAEAQNNADGGAEFGRHELRDDR</sequence>
<feature type="compositionally biased region" description="Low complexity" evidence="1">
    <location>
        <begin position="188"/>
        <end position="198"/>
    </location>
</feature>
<feature type="compositionally biased region" description="Basic and acidic residues" evidence="1">
    <location>
        <begin position="226"/>
        <end position="235"/>
    </location>
</feature>
<organism evidence="3 4">
    <name type="scientific">Corynebacterium mucifaciens</name>
    <dbReference type="NCBI Taxonomy" id="57171"/>
    <lineage>
        <taxon>Bacteria</taxon>
        <taxon>Bacillati</taxon>
        <taxon>Actinomycetota</taxon>
        <taxon>Actinomycetes</taxon>
        <taxon>Mycobacteriales</taxon>
        <taxon>Corynebacteriaceae</taxon>
        <taxon>Corynebacterium</taxon>
    </lineage>
</organism>
<evidence type="ECO:0000313" key="4">
    <source>
        <dbReference type="Proteomes" id="UP000554284"/>
    </source>
</evidence>
<feature type="compositionally biased region" description="Basic and acidic residues" evidence="1">
    <location>
        <begin position="174"/>
        <end position="184"/>
    </location>
</feature>
<dbReference type="RefSeq" id="WP_168685665.1">
    <property type="nucleotide sequence ID" value="NZ_JAAXPF010000009.1"/>
</dbReference>
<feature type="compositionally biased region" description="Basic and acidic residues" evidence="1">
    <location>
        <begin position="199"/>
        <end position="210"/>
    </location>
</feature>
<name>A0A7X6RFJ4_9CORY</name>
<reference evidence="2 5" key="2">
    <citation type="submission" date="2024-06" db="EMBL/GenBank/DDBJ databases">
        <title>Sequencing the genomes of 1000 actinobacteria strains.</title>
        <authorList>
            <person name="Klenk H.-P."/>
        </authorList>
    </citation>
    <scope>NUCLEOTIDE SEQUENCE [LARGE SCALE GENOMIC DNA]</scope>
    <source>
        <strain evidence="2 5">DSM 44265</strain>
    </source>
</reference>
<protein>
    <submittedName>
        <fullName evidence="3">Uncharacterized protein</fullName>
    </submittedName>
</protein>
<dbReference type="Proteomes" id="UP000554284">
    <property type="component" value="Unassembled WGS sequence"/>
</dbReference>
<feature type="compositionally biased region" description="Polar residues" evidence="1">
    <location>
        <begin position="145"/>
        <end position="154"/>
    </location>
</feature>
<comment type="caution">
    <text evidence="3">The sequence shown here is derived from an EMBL/GenBank/DDBJ whole genome shotgun (WGS) entry which is preliminary data.</text>
</comment>
<dbReference type="Proteomes" id="UP001549139">
    <property type="component" value="Unassembled WGS sequence"/>
</dbReference>
<proteinExistence type="predicted"/>
<evidence type="ECO:0000313" key="2">
    <source>
        <dbReference type="EMBL" id="MET3944781.1"/>
    </source>
</evidence>
<dbReference type="EMBL" id="JBEPNZ010000001">
    <property type="protein sequence ID" value="MET3944781.1"/>
    <property type="molecule type" value="Genomic_DNA"/>
</dbReference>
<evidence type="ECO:0000256" key="1">
    <source>
        <dbReference type="SAM" id="MobiDB-lite"/>
    </source>
</evidence>
<reference evidence="3 4" key="1">
    <citation type="submission" date="2020-04" db="EMBL/GenBank/DDBJ databases">
        <title>MicrobeNet Type strains.</title>
        <authorList>
            <person name="Nicholson A.C."/>
        </authorList>
    </citation>
    <scope>NUCLEOTIDE SEQUENCE [LARGE SCALE GENOMIC DNA]</scope>
    <source>
        <strain evidence="3 4">ATCC 700355</strain>
    </source>
</reference>
<evidence type="ECO:0000313" key="5">
    <source>
        <dbReference type="Proteomes" id="UP001549139"/>
    </source>
</evidence>
<gene>
    <name evidence="3" type="ORF">HF989_08540</name>
    <name evidence="2" type="ORF">JOF50_001580</name>
</gene>
<evidence type="ECO:0000313" key="3">
    <source>
        <dbReference type="EMBL" id="NKY69408.1"/>
    </source>
</evidence>
<accession>A0A7X6RFJ4</accession>
<dbReference type="EMBL" id="JAAXPF010000009">
    <property type="protein sequence ID" value="NKY69408.1"/>
    <property type="molecule type" value="Genomic_DNA"/>
</dbReference>